<dbReference type="RefSeq" id="WP_120693253.1">
    <property type="nucleotide sequence ID" value="NZ_RBNH01000018.1"/>
</dbReference>
<proteinExistence type="predicted"/>
<organism evidence="1 2">
    <name type="scientific">Pseudarthrobacter phenanthrenivorans</name>
    <name type="common">Arthrobacter phenanthrenivorans</name>
    <dbReference type="NCBI Taxonomy" id="361575"/>
    <lineage>
        <taxon>Bacteria</taxon>
        <taxon>Bacillati</taxon>
        <taxon>Actinomycetota</taxon>
        <taxon>Actinomycetes</taxon>
        <taxon>Micrococcales</taxon>
        <taxon>Micrococcaceae</taxon>
        <taxon>Pseudarthrobacter</taxon>
    </lineage>
</organism>
<accession>A0A3B0F813</accession>
<gene>
    <name evidence="1" type="ORF">D7Z96_16730</name>
</gene>
<dbReference type="Proteomes" id="UP000273159">
    <property type="component" value="Unassembled WGS sequence"/>
</dbReference>
<dbReference type="AlphaFoldDB" id="A0A3B0F813"/>
<sequence length="96" mass="10136">MDAADQQALTGAVIQAHGLDLGQIWLEYIALGGDASEQDIRDYSSGSAGLPPKDRDALAQAVNEHCGDANLPGRAPFTDSLLSQVLPNVRDPYSSK</sequence>
<dbReference type="EMBL" id="RBNH01000018">
    <property type="protein sequence ID" value="RKO21134.1"/>
    <property type="molecule type" value="Genomic_DNA"/>
</dbReference>
<comment type="caution">
    <text evidence="1">The sequence shown here is derived from an EMBL/GenBank/DDBJ whole genome shotgun (WGS) entry which is preliminary data.</text>
</comment>
<protein>
    <submittedName>
        <fullName evidence="1">Uncharacterized protein</fullName>
    </submittedName>
</protein>
<evidence type="ECO:0000313" key="1">
    <source>
        <dbReference type="EMBL" id="RKO21134.1"/>
    </source>
</evidence>
<evidence type="ECO:0000313" key="2">
    <source>
        <dbReference type="Proteomes" id="UP000273159"/>
    </source>
</evidence>
<name>A0A3B0F813_PSEPS</name>
<reference evidence="1 2" key="1">
    <citation type="submission" date="2018-10" db="EMBL/GenBank/DDBJ databases">
        <title>Genome-guide identification and characterization of bacteria that degrade polycyclic aromatic hydrocarbons and resist hexavalent chromium simultaneously.</title>
        <authorList>
            <person name="Feng H."/>
        </authorList>
    </citation>
    <scope>NUCLEOTIDE SEQUENCE [LARGE SCALE GENOMIC DNA]</scope>
    <source>
        <strain evidence="1 2">J015</strain>
    </source>
</reference>
<reference evidence="2" key="2">
    <citation type="submission" date="2018-10" db="EMBL/GenBank/DDBJ databases">
        <authorList>
            <person name="Wang Y."/>
            <person name="Wang J."/>
            <person name="Yang X."/>
            <person name="Wang Z."/>
            <person name="Huang Y."/>
        </authorList>
    </citation>
    <scope>NUCLEOTIDE SEQUENCE [LARGE SCALE GENOMIC DNA]</scope>
    <source>
        <strain evidence="2">J015</strain>
    </source>
</reference>